<sequence length="950" mass="105646">MGSWGVKAKIREAVKRTSTNTFLTLRASLSLHQISQTTTHHSLLYNDLPKPTHALLLIKPHPLLSASFSSRSSTAFQLFNEMPHRDRGFEQAHFCHVIYFIKSFAARPTNVTASIAHCLAFKMGALAHLPTSTSLLTAYSRAADFSSSWALFDEILYRDVILWNAMITASVENQCFGVAVNLFVELMGEGVGLDSTTLLIVVSASSHMGNLTQGRVLHGISFKTGLLSDSFLCNALIDMYAKCGELSSSECVFGGMEYRDIISWNSMMRGCAYNNYPKKSLWYFKKMAYSSEQADNVSLTCAVSASALLGELSFGQVIHGWGIKLGYKDISHNSFENSLISLYSQCRDIQAAEILFKEMKYKDIVSWNAMLDGLALNQRIWEAFDLLHEMQLLGCVQPDSVTVVIIIPLCAELMLLREGRAVHGLTLRREMGLDFSVTNSLIDMYSKCKDVKRAEHVFKAIPERDLVSWNAMISGYSQNGHSREAQHLFRQLLQSYSQCSLSTLLAILPSCDSSEFLQFGESIHCWQLKLGFANNPLAVNSLMLMYINCGDLVACFSLLQTVSAAADIVCWNTVMAGCTQNGHFWEALKAFNLMRQDPDVCHDSVALFNVISACGNLELLFAGGSLHGLALKTLMESDIRVQNALITMYGRCGEIENARIIFGFSCNRNLCSWNCMISAFSQNKDGRRALELFCHIEFEPNEITIVGILSACTQLGVLRHGKQIHGHVIRSRLQGNSFVSAALEDMYSNCGRLDTAFQIFQSSPERSVAAWNSMISAFGFHSNGGKAIELFHEMRECGTRPTKSTFISLLSACSHSGLVNEGLWYYSNMLELFNVEADTEHHVCMVDMLGRAGRLGEAYEFIRQMPTQPEPGVWGALLSACSYHGDLKMGREVAELLFELEPENVGYYISLSNMYVAAGRWKDAVELRRIIQDKGLKKPAAYSLIDVGMG</sequence>
<feature type="repeat" description="PPR" evidence="2">
    <location>
        <begin position="465"/>
        <end position="495"/>
    </location>
</feature>
<dbReference type="KEGG" id="vvi:100246073"/>
<evidence type="ECO:0000313" key="4">
    <source>
        <dbReference type="Proteomes" id="UP000288805"/>
    </source>
</evidence>
<dbReference type="InterPro" id="IPR011990">
    <property type="entry name" value="TPR-like_helical_dom_sf"/>
</dbReference>
<protein>
    <submittedName>
        <fullName evidence="3">Pentatricopeptide repeat-containing protein, mitochondrial</fullName>
    </submittedName>
</protein>
<comment type="caution">
    <text evidence="3">The sequence shown here is derived from an EMBL/GenBank/DDBJ whole genome shotgun (WGS) entry which is preliminary data.</text>
</comment>
<dbReference type="PROSITE" id="PS51375">
    <property type="entry name" value="PPR"/>
    <property type="match status" value="5"/>
</dbReference>
<dbReference type="FunFam" id="1.25.40.10:FF:000353">
    <property type="entry name" value="Pentatricopeptide repeat-containing protein At4g39530"/>
    <property type="match status" value="1"/>
</dbReference>
<accession>A0A438IZP9</accession>
<dbReference type="Pfam" id="PF01535">
    <property type="entry name" value="PPR"/>
    <property type="match status" value="7"/>
</dbReference>
<dbReference type="FunFam" id="1.25.40.10:FF:000805">
    <property type="entry name" value="Pentatricopeptide repeat-containing protein"/>
    <property type="match status" value="1"/>
</dbReference>
<dbReference type="Pfam" id="PF20431">
    <property type="entry name" value="E_motif"/>
    <property type="match status" value="1"/>
</dbReference>
<evidence type="ECO:0000256" key="1">
    <source>
        <dbReference type="ARBA" id="ARBA00022737"/>
    </source>
</evidence>
<dbReference type="InterPro" id="IPR002885">
    <property type="entry name" value="PPR_rpt"/>
</dbReference>
<dbReference type="OrthoDB" id="732433at2759"/>
<dbReference type="FunFam" id="1.25.40.10:FF:000144">
    <property type="entry name" value="Pentatricopeptide repeat-containing protein, mitochondrial"/>
    <property type="match status" value="1"/>
</dbReference>
<organism evidence="3 4">
    <name type="scientific">Vitis vinifera</name>
    <name type="common">Grape</name>
    <dbReference type="NCBI Taxonomy" id="29760"/>
    <lineage>
        <taxon>Eukaryota</taxon>
        <taxon>Viridiplantae</taxon>
        <taxon>Streptophyta</taxon>
        <taxon>Embryophyta</taxon>
        <taxon>Tracheophyta</taxon>
        <taxon>Spermatophyta</taxon>
        <taxon>Magnoliopsida</taxon>
        <taxon>eudicotyledons</taxon>
        <taxon>Gunneridae</taxon>
        <taxon>Pentapetalae</taxon>
        <taxon>rosids</taxon>
        <taxon>Vitales</taxon>
        <taxon>Vitaceae</taxon>
        <taxon>Viteae</taxon>
        <taxon>Vitis</taxon>
    </lineage>
</organism>
<dbReference type="Proteomes" id="UP000288805">
    <property type="component" value="Unassembled WGS sequence"/>
</dbReference>
<dbReference type="PANTHER" id="PTHR47926:SF481">
    <property type="entry name" value="TETRATRICOPEPTIDE-LIKE HELICAL DOMAIN SUPERFAMILY"/>
    <property type="match status" value="1"/>
</dbReference>
<evidence type="ECO:0000256" key="2">
    <source>
        <dbReference type="PROSITE-ProRule" id="PRU00708"/>
    </source>
</evidence>
<feature type="repeat" description="PPR" evidence="2">
    <location>
        <begin position="229"/>
        <end position="263"/>
    </location>
</feature>
<name>A0A438IZP9_VITVI</name>
<evidence type="ECO:0000313" key="3">
    <source>
        <dbReference type="EMBL" id="RVX02178.1"/>
    </source>
</evidence>
<dbReference type="FunFam" id="1.25.40.10:FF:000073">
    <property type="entry name" value="Pentatricopeptide repeat-containing protein chloroplastic"/>
    <property type="match status" value="1"/>
</dbReference>
<dbReference type="GO" id="GO:0003723">
    <property type="term" value="F:RNA binding"/>
    <property type="evidence" value="ECO:0007669"/>
    <property type="project" value="InterPro"/>
</dbReference>
<dbReference type="InterPro" id="IPR046960">
    <property type="entry name" value="PPR_At4g14850-like_plant"/>
</dbReference>
<feature type="repeat" description="PPR" evidence="2">
    <location>
        <begin position="363"/>
        <end position="397"/>
    </location>
</feature>
<dbReference type="FunFam" id="1.25.40.10:FF:000640">
    <property type="entry name" value="Tetratricopeptide repeat (TPR)-like superfamily protein"/>
    <property type="match status" value="1"/>
</dbReference>
<dbReference type="GO" id="GO:0009451">
    <property type="term" value="P:RNA modification"/>
    <property type="evidence" value="ECO:0007669"/>
    <property type="project" value="InterPro"/>
</dbReference>
<dbReference type="PANTHER" id="PTHR47926">
    <property type="entry name" value="PENTATRICOPEPTIDE REPEAT-CONTAINING PROTEIN"/>
    <property type="match status" value="1"/>
</dbReference>
<dbReference type="Gene3D" id="1.25.40.10">
    <property type="entry name" value="Tetratricopeptide repeat domain"/>
    <property type="match status" value="7"/>
</dbReference>
<dbReference type="NCBIfam" id="TIGR00756">
    <property type="entry name" value="PPR"/>
    <property type="match status" value="5"/>
</dbReference>
<dbReference type="AlphaFoldDB" id="A0A438IZP9"/>
<dbReference type="Pfam" id="PF13041">
    <property type="entry name" value="PPR_2"/>
    <property type="match status" value="2"/>
</dbReference>
<dbReference type="FunFam" id="1.25.40.10:FF:001222">
    <property type="entry name" value="Tetratricopeptide repeat (TPR)-like superfamily protein"/>
    <property type="match status" value="1"/>
</dbReference>
<gene>
    <name evidence="3" type="primary">PCMP-E2</name>
    <name evidence="3" type="ORF">CK203_025311</name>
</gene>
<proteinExistence type="predicted"/>
<reference evidence="3 4" key="1">
    <citation type="journal article" date="2018" name="PLoS Genet.">
        <title>Population sequencing reveals clonal diversity and ancestral inbreeding in the grapevine cultivar Chardonnay.</title>
        <authorList>
            <person name="Roach M.J."/>
            <person name="Johnson D.L."/>
            <person name="Bohlmann J."/>
            <person name="van Vuuren H.J."/>
            <person name="Jones S.J."/>
            <person name="Pretorius I.S."/>
            <person name="Schmidt S.A."/>
            <person name="Borneman A.R."/>
        </authorList>
    </citation>
    <scope>NUCLEOTIDE SEQUENCE [LARGE SCALE GENOMIC DNA]</scope>
    <source>
        <strain evidence="4">cv. Chardonnay</strain>
        <tissue evidence="3">Leaf</tissue>
    </source>
</reference>
<feature type="repeat" description="PPR" evidence="2">
    <location>
        <begin position="767"/>
        <end position="801"/>
    </location>
</feature>
<dbReference type="FunFam" id="1.25.40.10:FF:002535">
    <property type="entry name" value="Tetratricopeptide repeat (TPR)-like superfamily protein"/>
    <property type="match status" value="1"/>
</dbReference>
<dbReference type="InterPro" id="IPR046848">
    <property type="entry name" value="E_motif"/>
</dbReference>
<dbReference type="EMBL" id="QGNW01000072">
    <property type="protein sequence ID" value="RVX02178.1"/>
    <property type="molecule type" value="Genomic_DNA"/>
</dbReference>
<keyword evidence="1" id="KW-0677">Repeat</keyword>
<feature type="repeat" description="PPR" evidence="2">
    <location>
        <begin position="567"/>
        <end position="597"/>
    </location>
</feature>